<name>A0A151AB27_9EURY</name>
<evidence type="ECO:0008006" key="3">
    <source>
        <dbReference type="Google" id="ProtNLM"/>
    </source>
</evidence>
<organism evidence="1 2">
    <name type="scientific">Halalkalicoccus paucihalophilus</name>
    <dbReference type="NCBI Taxonomy" id="1008153"/>
    <lineage>
        <taxon>Archaea</taxon>
        <taxon>Methanobacteriati</taxon>
        <taxon>Methanobacteriota</taxon>
        <taxon>Stenosarchaea group</taxon>
        <taxon>Halobacteria</taxon>
        <taxon>Halobacteriales</taxon>
        <taxon>Halococcaceae</taxon>
        <taxon>Halalkalicoccus</taxon>
    </lineage>
</organism>
<proteinExistence type="predicted"/>
<gene>
    <name evidence="1" type="ORF">HAPAU_35500</name>
</gene>
<dbReference type="Pfam" id="PF24033">
    <property type="entry name" value="DUF7342"/>
    <property type="match status" value="1"/>
</dbReference>
<reference evidence="1 2" key="1">
    <citation type="submission" date="2016-02" db="EMBL/GenBank/DDBJ databases">
        <title>Genome sequence of Halalkalicoccus paucihalophilus DSM 24557.</title>
        <authorList>
            <person name="Poehlein A."/>
            <person name="Daniel R."/>
        </authorList>
    </citation>
    <scope>NUCLEOTIDE SEQUENCE [LARGE SCALE GENOMIC DNA]</scope>
    <source>
        <strain evidence="1 2">DSM 24557</strain>
    </source>
</reference>
<dbReference type="AlphaFoldDB" id="A0A151AB27"/>
<dbReference type="InterPro" id="IPR055766">
    <property type="entry name" value="DUF7342"/>
</dbReference>
<evidence type="ECO:0000313" key="1">
    <source>
        <dbReference type="EMBL" id="KYH24567.1"/>
    </source>
</evidence>
<dbReference type="Proteomes" id="UP000075321">
    <property type="component" value="Unassembled WGS sequence"/>
</dbReference>
<keyword evidence="2" id="KW-1185">Reference proteome</keyword>
<evidence type="ECO:0000313" key="2">
    <source>
        <dbReference type="Proteomes" id="UP000075321"/>
    </source>
</evidence>
<dbReference type="RefSeq" id="WP_066385067.1">
    <property type="nucleotide sequence ID" value="NZ_LTAZ01000013.1"/>
</dbReference>
<accession>A0A151AB27</accession>
<dbReference type="PATRIC" id="fig|1008153.3.peg.3744"/>
<protein>
    <recommendedName>
        <fullName evidence="3">Sugar-specific transcriptional regulator TrmB</fullName>
    </recommendedName>
</protein>
<dbReference type="OrthoDB" id="240032at2157"/>
<comment type="caution">
    <text evidence="1">The sequence shown here is derived from an EMBL/GenBank/DDBJ whole genome shotgun (WGS) entry which is preliminary data.</text>
</comment>
<sequence>MKEPRQDLKATDDERATAPDFDALVSPEKLVRGNRTRDDFLDTVLELESPATIDEVADRADHGRDAAKEYLDWFERMGIVTRITDSPVTYERNQEYLTWRQVHHLREQYTTDDLLGFLQTETEHDRTYREKFDAESPEAVSISAHAANIDRSIESVWETLSTWKTTRRRITLLERALASDSAT</sequence>
<dbReference type="EMBL" id="LTAZ01000013">
    <property type="protein sequence ID" value="KYH24567.1"/>
    <property type="molecule type" value="Genomic_DNA"/>
</dbReference>